<dbReference type="GO" id="GO:0006879">
    <property type="term" value="P:intracellular iron ion homeostasis"/>
    <property type="evidence" value="ECO:0007669"/>
    <property type="project" value="InterPro"/>
</dbReference>
<dbReference type="AlphaFoldDB" id="A0A146KQV2"/>
<dbReference type="PANTHER" id="PTHR12735:SF27">
    <property type="entry name" value="BOLA-LIKE PROTEIN 2"/>
    <property type="match status" value="1"/>
</dbReference>
<feature type="compositionally biased region" description="Polar residues" evidence="2">
    <location>
        <begin position="102"/>
        <end position="112"/>
    </location>
</feature>
<feature type="non-terminal residue" evidence="3">
    <location>
        <position position="1"/>
    </location>
</feature>
<gene>
    <name evidence="3" type="primary">Bola2_0</name>
    <name evidence="3" type="ORF">g.10660</name>
</gene>
<evidence type="ECO:0000256" key="1">
    <source>
        <dbReference type="RuleBase" id="RU003860"/>
    </source>
</evidence>
<reference evidence="3" key="1">
    <citation type="journal article" date="2016" name="Gigascience">
        <title>De novo construction of an expanded transcriptome assembly for the western tarnished plant bug, Lygus hesperus.</title>
        <authorList>
            <person name="Tassone E.E."/>
            <person name="Geib S.M."/>
            <person name="Hall B."/>
            <person name="Fabrick J.A."/>
            <person name="Brent C.S."/>
            <person name="Hull J.J."/>
        </authorList>
    </citation>
    <scope>NUCLEOTIDE SEQUENCE</scope>
</reference>
<proteinExistence type="inferred from homology"/>
<dbReference type="Gene3D" id="3.10.20.90">
    <property type="entry name" value="Phosphatidylinositol 3-kinase Catalytic Subunit, Chain A, domain 1"/>
    <property type="match status" value="1"/>
</dbReference>
<dbReference type="PANTHER" id="PTHR12735">
    <property type="entry name" value="BOLA-LIKE PROTEIN-RELATED"/>
    <property type="match status" value="1"/>
</dbReference>
<dbReference type="GO" id="GO:0005634">
    <property type="term" value="C:nucleus"/>
    <property type="evidence" value="ECO:0007669"/>
    <property type="project" value="TreeGrafter"/>
</dbReference>
<evidence type="ECO:0000256" key="2">
    <source>
        <dbReference type="SAM" id="MobiDB-lite"/>
    </source>
</evidence>
<comment type="similarity">
    <text evidence="1">Belongs to the BolA/IbaG family.</text>
</comment>
<name>A0A146KQV2_LYGHE</name>
<dbReference type="InterPro" id="IPR036065">
    <property type="entry name" value="BolA-like_sf"/>
</dbReference>
<accession>A0A146KQV2</accession>
<dbReference type="InterPro" id="IPR002634">
    <property type="entry name" value="BolA"/>
</dbReference>
<dbReference type="Pfam" id="PF01722">
    <property type="entry name" value="BolA"/>
    <property type="match status" value="1"/>
</dbReference>
<dbReference type="GO" id="GO:0005829">
    <property type="term" value="C:cytosol"/>
    <property type="evidence" value="ECO:0007669"/>
    <property type="project" value="TreeGrafter"/>
</dbReference>
<protein>
    <submittedName>
        <fullName evidence="3">BolA-like protein 2</fullName>
    </submittedName>
</protein>
<dbReference type="SUPFAM" id="SSF82657">
    <property type="entry name" value="BolA-like"/>
    <property type="match status" value="1"/>
</dbReference>
<sequence>SKKAKRMAITAEHLHQVLHKGIKYNNLIIQDITNPNCGTSFNIYMCSPTFDSLNMVKRHRMVYSILENEMPNIHALTLKLWSTEEWPRNSASIPTHLLNSDYGPSNGQDSNM</sequence>
<dbReference type="EMBL" id="GDHC01019851">
    <property type="protein sequence ID" value="JAP98777.1"/>
    <property type="molecule type" value="Transcribed_RNA"/>
</dbReference>
<dbReference type="GO" id="GO:0051537">
    <property type="term" value="F:2 iron, 2 sulfur cluster binding"/>
    <property type="evidence" value="ECO:0007669"/>
    <property type="project" value="InterPro"/>
</dbReference>
<organism evidence="3">
    <name type="scientific">Lygus hesperus</name>
    <name type="common">Western plant bug</name>
    <dbReference type="NCBI Taxonomy" id="30085"/>
    <lineage>
        <taxon>Eukaryota</taxon>
        <taxon>Metazoa</taxon>
        <taxon>Ecdysozoa</taxon>
        <taxon>Arthropoda</taxon>
        <taxon>Hexapoda</taxon>
        <taxon>Insecta</taxon>
        <taxon>Pterygota</taxon>
        <taxon>Neoptera</taxon>
        <taxon>Paraneoptera</taxon>
        <taxon>Hemiptera</taxon>
        <taxon>Heteroptera</taxon>
        <taxon>Panheteroptera</taxon>
        <taxon>Cimicomorpha</taxon>
        <taxon>Miridae</taxon>
        <taxon>Mirini</taxon>
        <taxon>Lygus</taxon>
    </lineage>
</organism>
<evidence type="ECO:0000313" key="3">
    <source>
        <dbReference type="EMBL" id="JAP98777.1"/>
    </source>
</evidence>
<dbReference type="GO" id="GO:0051604">
    <property type="term" value="P:protein maturation"/>
    <property type="evidence" value="ECO:0007669"/>
    <property type="project" value="InterPro"/>
</dbReference>
<feature type="region of interest" description="Disordered" evidence="2">
    <location>
        <begin position="91"/>
        <end position="112"/>
    </location>
</feature>
<dbReference type="InterPro" id="IPR045115">
    <property type="entry name" value="BOL2"/>
</dbReference>